<evidence type="ECO:0000256" key="2">
    <source>
        <dbReference type="ARBA" id="ARBA00004123"/>
    </source>
</evidence>
<evidence type="ECO:0000256" key="3">
    <source>
        <dbReference type="ARBA" id="ARBA00006958"/>
    </source>
</evidence>
<evidence type="ECO:0000313" key="11">
    <source>
        <dbReference type="Proteomes" id="UP001215151"/>
    </source>
</evidence>
<dbReference type="AlphaFoldDB" id="A0AAD7X4K8"/>
<keyword evidence="4" id="KW-0540">Nuclease</keyword>
<dbReference type="PANTHER" id="PTHR22930">
    <property type="match status" value="1"/>
</dbReference>
<evidence type="ECO:0000256" key="8">
    <source>
        <dbReference type="SAM" id="MobiDB-lite"/>
    </source>
</evidence>
<dbReference type="GO" id="GO:0004518">
    <property type="term" value="F:nuclease activity"/>
    <property type="evidence" value="ECO:0007669"/>
    <property type="project" value="UniProtKB-KW"/>
</dbReference>
<dbReference type="GO" id="GO:0046872">
    <property type="term" value="F:metal ion binding"/>
    <property type="evidence" value="ECO:0007669"/>
    <property type="project" value="UniProtKB-KW"/>
</dbReference>
<feature type="domain" description="DDE Tnp4" evidence="9">
    <location>
        <begin position="73"/>
        <end position="232"/>
    </location>
</feature>
<keyword evidence="11" id="KW-1185">Reference proteome</keyword>
<reference evidence="10" key="1">
    <citation type="submission" date="2022-11" db="EMBL/GenBank/DDBJ databases">
        <title>Genome Sequence of Cubamyces cubensis.</title>
        <authorList>
            <person name="Buettner E."/>
        </authorList>
    </citation>
    <scope>NUCLEOTIDE SEQUENCE</scope>
    <source>
        <strain evidence="10">MPL-01</strain>
    </source>
</reference>
<feature type="compositionally biased region" description="Basic and acidic residues" evidence="8">
    <location>
        <begin position="277"/>
        <end position="294"/>
    </location>
</feature>
<comment type="similarity">
    <text evidence="3">Belongs to the HARBI1 family.</text>
</comment>
<gene>
    <name evidence="10" type="ORF">ONZ51_g10771</name>
</gene>
<dbReference type="InterPro" id="IPR045249">
    <property type="entry name" value="HARBI1-like"/>
</dbReference>
<dbReference type="InterPro" id="IPR027806">
    <property type="entry name" value="HARBI1_dom"/>
</dbReference>
<comment type="subcellular location">
    <subcellularLocation>
        <location evidence="2">Nucleus</location>
    </subcellularLocation>
</comment>
<dbReference type="GO" id="GO:0016787">
    <property type="term" value="F:hydrolase activity"/>
    <property type="evidence" value="ECO:0007669"/>
    <property type="project" value="UniProtKB-KW"/>
</dbReference>
<dbReference type="PANTHER" id="PTHR22930:SF251">
    <property type="entry name" value="DDE TNP4 DOMAIN-CONTAINING PROTEIN"/>
    <property type="match status" value="1"/>
</dbReference>
<keyword evidence="7" id="KW-0539">Nucleus</keyword>
<dbReference type="Pfam" id="PF13359">
    <property type="entry name" value="DDE_Tnp_4"/>
    <property type="match status" value="1"/>
</dbReference>
<organism evidence="10 11">
    <name type="scientific">Trametes cubensis</name>
    <dbReference type="NCBI Taxonomy" id="1111947"/>
    <lineage>
        <taxon>Eukaryota</taxon>
        <taxon>Fungi</taxon>
        <taxon>Dikarya</taxon>
        <taxon>Basidiomycota</taxon>
        <taxon>Agaricomycotina</taxon>
        <taxon>Agaricomycetes</taxon>
        <taxon>Polyporales</taxon>
        <taxon>Polyporaceae</taxon>
        <taxon>Trametes</taxon>
    </lineage>
</organism>
<keyword evidence="5" id="KW-0479">Metal-binding</keyword>
<proteinExistence type="inferred from homology"/>
<keyword evidence="6" id="KW-0378">Hydrolase</keyword>
<evidence type="ECO:0000256" key="7">
    <source>
        <dbReference type="ARBA" id="ARBA00023242"/>
    </source>
</evidence>
<dbReference type="GO" id="GO:0005634">
    <property type="term" value="C:nucleus"/>
    <property type="evidence" value="ECO:0007669"/>
    <property type="project" value="UniProtKB-SubCell"/>
</dbReference>
<evidence type="ECO:0000256" key="5">
    <source>
        <dbReference type="ARBA" id="ARBA00022723"/>
    </source>
</evidence>
<dbReference type="EMBL" id="JAPEVG010000450">
    <property type="protein sequence ID" value="KAJ8462640.1"/>
    <property type="molecule type" value="Genomic_DNA"/>
</dbReference>
<evidence type="ECO:0000259" key="9">
    <source>
        <dbReference type="Pfam" id="PF13359"/>
    </source>
</evidence>
<evidence type="ECO:0000256" key="4">
    <source>
        <dbReference type="ARBA" id="ARBA00022722"/>
    </source>
</evidence>
<dbReference type="Proteomes" id="UP001215151">
    <property type="component" value="Unassembled WGS sequence"/>
</dbReference>
<evidence type="ECO:0000256" key="1">
    <source>
        <dbReference type="ARBA" id="ARBA00001968"/>
    </source>
</evidence>
<evidence type="ECO:0000313" key="10">
    <source>
        <dbReference type="EMBL" id="KAJ8462640.1"/>
    </source>
</evidence>
<comment type="cofactor">
    <cofactor evidence="1">
        <name>a divalent metal cation</name>
        <dbReference type="ChEBI" id="CHEBI:60240"/>
    </cofactor>
</comment>
<name>A0AAD7X4K8_9APHY</name>
<comment type="caution">
    <text evidence="10">The sequence shown here is derived from an EMBL/GenBank/DDBJ whole genome shotgun (WGS) entry which is preliminary data.</text>
</comment>
<evidence type="ECO:0000256" key="6">
    <source>
        <dbReference type="ARBA" id="ARBA00022801"/>
    </source>
</evidence>
<sequence>MCVTGLKIWHVAEKFQHANDTISKYFKRVLMIVSSPPFYTKYVFLPPANSPLHPFLASNPKFAASFRGAVAAIDGTHIPCCPSAAEAEDAWDRKGGLTQNCLAACTWGLRFIYFISGWEGAAADGTMFARAPLTDLYIAPDKYYIADAGFGICDSLLTPYQRVHYHLKEWGRAAVRPVNAQELFTLRHAQARNVIKRIFGIFKEQFAILSHPANFSMEIQIHIPPGLAVIHNMITGLDPLDLEEHLEEQEGRGGLPDPHQGEPPSFLGDLANGPVNRAEEQRASALRDRMAQQM</sequence>
<accession>A0AAD7X4K8</accession>
<feature type="region of interest" description="Disordered" evidence="8">
    <location>
        <begin position="247"/>
        <end position="294"/>
    </location>
</feature>
<protein>
    <recommendedName>
        <fullName evidence="9">DDE Tnp4 domain-containing protein</fullName>
    </recommendedName>
</protein>